<sequence precursor="true">MMNTLRLSTLYSAIIIALSTAMPSYADDAAPNENTDKKIEKIEVKGSYIAGYNASTASGASKLELPISDIPQSVSVITSAQMSDFQLTNINTVLDTATGVNVERIETDRTYYTARGFDITNFQIDGIGLPLSSGSNHSDEDTAIYDRVEVIRGANGLMTGVGNPSATVNFIRKRPTADNQFNINASYGSFDNARLELDGTVNLGEKVAARAVAVKQVQDSYLDRYQQDKNVLYAMLEAQLSDNTTLSLSHAYIKNDTDGGLWGALPLYYTDGSATNYDRSTSTSANWSSWLVEKHNTVVELSHYFNDDWHLRATYSHKSTDEDTQLFYVYGTPDKTTELGLTGYGSEYDATESSDLADVYVKGDINLFGRDHQLVFGLNYSTSDKQEHSLYDYTTGNGFPAMPDLNTWEGNTPYPTFADSPLGSDVNSTQKAAYFTGRFNLFEDMHLITGGRFNQWEAKGESYGESRDTDAQDFIPYLGLVYRFMPELVAYASYTETFLAQIKRDINNQLIDPVTGESREVGLKSELFDGKLIASLAYFDVEQVNLAVPLNSNPDNTIFIAGDGINSKGYELDIAGEVYPGLQVSLGYTDFNINGRDDVAKLVKEYTPSKLFKLSAVYEFEQLEGLSFGVNMRWQDDISRTQDDVVADSFANAGDPIITKQDAYAIVDLMARYAFTDNISLTVNANNITDEKYLNSLYWAQGFYGAPANYSATVSWKM</sequence>
<name>A9KZF9_SHEB9</name>
<feature type="domain" description="TonB-dependent receptor-like beta-barrel" evidence="17">
    <location>
        <begin position="244"/>
        <end position="688"/>
    </location>
</feature>
<dbReference type="PANTHER" id="PTHR32552:SF74">
    <property type="entry name" value="HYDROXAMATE SIDEROPHORE RECEPTOR FHUE"/>
    <property type="match status" value="1"/>
</dbReference>
<gene>
    <name evidence="19" type="ordered locus">Sbal195_0540</name>
</gene>
<protein>
    <submittedName>
        <fullName evidence="19">TonB-dependent siderophore receptor</fullName>
    </submittedName>
</protein>
<dbReference type="AlphaFoldDB" id="A9KZF9"/>
<evidence type="ECO:0000313" key="19">
    <source>
        <dbReference type="EMBL" id="ABX47718.1"/>
    </source>
</evidence>
<keyword evidence="9" id="KW-0406">Ion transport</keyword>
<dbReference type="GO" id="GO:0038023">
    <property type="term" value="F:signaling receptor activity"/>
    <property type="evidence" value="ECO:0007669"/>
    <property type="project" value="InterPro"/>
</dbReference>
<evidence type="ECO:0000256" key="15">
    <source>
        <dbReference type="RuleBase" id="RU003357"/>
    </source>
</evidence>
<evidence type="ECO:0000256" key="9">
    <source>
        <dbReference type="ARBA" id="ARBA00023065"/>
    </source>
</evidence>
<keyword evidence="7 16" id="KW-0732">Signal</keyword>
<feature type="signal peptide" evidence="16">
    <location>
        <begin position="1"/>
        <end position="26"/>
    </location>
</feature>
<evidence type="ECO:0000256" key="5">
    <source>
        <dbReference type="ARBA" id="ARBA00022496"/>
    </source>
</evidence>
<evidence type="ECO:0000256" key="12">
    <source>
        <dbReference type="ARBA" id="ARBA00023170"/>
    </source>
</evidence>
<dbReference type="SUPFAM" id="SSF56935">
    <property type="entry name" value="Porins"/>
    <property type="match status" value="1"/>
</dbReference>
<dbReference type="InterPro" id="IPR039426">
    <property type="entry name" value="TonB-dep_rcpt-like"/>
</dbReference>
<keyword evidence="5" id="KW-0410">Iron transport</keyword>
<evidence type="ECO:0000256" key="14">
    <source>
        <dbReference type="PROSITE-ProRule" id="PRU01360"/>
    </source>
</evidence>
<dbReference type="InterPro" id="IPR036942">
    <property type="entry name" value="Beta-barrel_TonB_sf"/>
</dbReference>
<evidence type="ECO:0000259" key="17">
    <source>
        <dbReference type="Pfam" id="PF00593"/>
    </source>
</evidence>
<evidence type="ECO:0000256" key="2">
    <source>
        <dbReference type="ARBA" id="ARBA00009810"/>
    </source>
</evidence>
<dbReference type="PANTHER" id="PTHR32552">
    <property type="entry name" value="FERRICHROME IRON RECEPTOR-RELATED"/>
    <property type="match status" value="1"/>
</dbReference>
<dbReference type="InterPro" id="IPR000531">
    <property type="entry name" value="Beta-barrel_TonB"/>
</dbReference>
<evidence type="ECO:0000256" key="13">
    <source>
        <dbReference type="ARBA" id="ARBA00023237"/>
    </source>
</evidence>
<dbReference type="CDD" id="cd01347">
    <property type="entry name" value="ligand_gated_channel"/>
    <property type="match status" value="1"/>
</dbReference>
<keyword evidence="11 14" id="KW-0472">Membrane</keyword>
<dbReference type="GO" id="GO:0015344">
    <property type="term" value="F:siderophore uptake transmembrane transporter activity"/>
    <property type="evidence" value="ECO:0007669"/>
    <property type="project" value="TreeGrafter"/>
</dbReference>
<keyword evidence="12 19" id="KW-0675">Receptor</keyword>
<keyword evidence="3 14" id="KW-0813">Transport</keyword>
<feature type="chain" id="PRO_5002740414" evidence="16">
    <location>
        <begin position="27"/>
        <end position="718"/>
    </location>
</feature>
<dbReference type="Gene3D" id="2.40.170.20">
    <property type="entry name" value="TonB-dependent receptor, beta-barrel domain"/>
    <property type="match status" value="1"/>
</dbReference>
<evidence type="ECO:0000256" key="7">
    <source>
        <dbReference type="ARBA" id="ARBA00022729"/>
    </source>
</evidence>
<dbReference type="InterPro" id="IPR012910">
    <property type="entry name" value="Plug_dom"/>
</dbReference>
<dbReference type="Pfam" id="PF00593">
    <property type="entry name" value="TonB_dep_Rec_b-barrel"/>
    <property type="match status" value="1"/>
</dbReference>
<dbReference type="EMBL" id="CP000891">
    <property type="protein sequence ID" value="ABX47718.1"/>
    <property type="molecule type" value="Genomic_DNA"/>
</dbReference>
<keyword evidence="6 14" id="KW-0812">Transmembrane</keyword>
<proteinExistence type="inferred from homology"/>
<feature type="domain" description="TonB-dependent receptor plug" evidence="18">
    <location>
        <begin position="67"/>
        <end position="165"/>
    </location>
</feature>
<dbReference type="InterPro" id="IPR037066">
    <property type="entry name" value="Plug_dom_sf"/>
</dbReference>
<keyword evidence="10 15" id="KW-0798">TonB box</keyword>
<evidence type="ECO:0000313" key="20">
    <source>
        <dbReference type="Proteomes" id="UP000000770"/>
    </source>
</evidence>
<keyword evidence="13 14" id="KW-0998">Cell outer membrane</keyword>
<dbReference type="PROSITE" id="PS52016">
    <property type="entry name" value="TONB_DEPENDENT_REC_3"/>
    <property type="match status" value="1"/>
</dbReference>
<evidence type="ECO:0000256" key="10">
    <source>
        <dbReference type="ARBA" id="ARBA00023077"/>
    </source>
</evidence>
<dbReference type="NCBIfam" id="TIGR01783">
    <property type="entry name" value="TonB-siderophor"/>
    <property type="match status" value="1"/>
</dbReference>
<dbReference type="Gene3D" id="2.170.130.10">
    <property type="entry name" value="TonB-dependent receptor, plug domain"/>
    <property type="match status" value="1"/>
</dbReference>
<dbReference type="HOGENOM" id="CLU_008287_9_3_6"/>
<evidence type="ECO:0000259" key="18">
    <source>
        <dbReference type="Pfam" id="PF07715"/>
    </source>
</evidence>
<accession>A9KZF9</accession>
<evidence type="ECO:0000256" key="6">
    <source>
        <dbReference type="ARBA" id="ARBA00022692"/>
    </source>
</evidence>
<dbReference type="Proteomes" id="UP000000770">
    <property type="component" value="Chromosome"/>
</dbReference>
<dbReference type="GO" id="GO:0015891">
    <property type="term" value="P:siderophore transport"/>
    <property type="evidence" value="ECO:0007669"/>
    <property type="project" value="InterPro"/>
</dbReference>
<keyword evidence="8" id="KW-0408">Iron</keyword>
<evidence type="ECO:0000256" key="1">
    <source>
        <dbReference type="ARBA" id="ARBA00004571"/>
    </source>
</evidence>
<evidence type="ECO:0000256" key="11">
    <source>
        <dbReference type="ARBA" id="ARBA00023136"/>
    </source>
</evidence>
<keyword evidence="4 14" id="KW-1134">Transmembrane beta strand</keyword>
<comment type="subcellular location">
    <subcellularLocation>
        <location evidence="1 14">Cell outer membrane</location>
        <topology evidence="1 14">Multi-pass membrane protein</topology>
    </subcellularLocation>
</comment>
<dbReference type="Pfam" id="PF07715">
    <property type="entry name" value="Plug"/>
    <property type="match status" value="1"/>
</dbReference>
<dbReference type="KEGG" id="sbn:Sbal195_0540"/>
<dbReference type="InterPro" id="IPR010105">
    <property type="entry name" value="TonB_sidphr_rcpt"/>
</dbReference>
<evidence type="ECO:0000256" key="4">
    <source>
        <dbReference type="ARBA" id="ARBA00022452"/>
    </source>
</evidence>
<dbReference type="GO" id="GO:0009279">
    <property type="term" value="C:cell outer membrane"/>
    <property type="evidence" value="ECO:0007669"/>
    <property type="project" value="UniProtKB-SubCell"/>
</dbReference>
<reference evidence="19 20" key="1">
    <citation type="submission" date="2007-11" db="EMBL/GenBank/DDBJ databases">
        <title>Complete sequence of chromosome of Shewanella baltica OS195.</title>
        <authorList>
            <consortium name="US DOE Joint Genome Institute"/>
            <person name="Copeland A."/>
            <person name="Lucas S."/>
            <person name="Lapidus A."/>
            <person name="Barry K."/>
            <person name="Glavina del Rio T."/>
            <person name="Dalin E."/>
            <person name="Tice H."/>
            <person name="Pitluck S."/>
            <person name="Chain P."/>
            <person name="Malfatti S."/>
            <person name="Shin M."/>
            <person name="Vergez L."/>
            <person name="Schmutz J."/>
            <person name="Larimer F."/>
            <person name="Land M."/>
            <person name="Hauser L."/>
            <person name="Kyrpides N."/>
            <person name="Kim E."/>
            <person name="Brettar I."/>
            <person name="Rodrigues J."/>
            <person name="Konstantinidis K."/>
            <person name="Klappenbach J."/>
            <person name="Hofle M."/>
            <person name="Tiedje J."/>
            <person name="Richardson P."/>
        </authorList>
    </citation>
    <scope>NUCLEOTIDE SEQUENCE [LARGE SCALE GENOMIC DNA]</scope>
    <source>
        <strain evidence="19 20">OS195</strain>
    </source>
</reference>
<evidence type="ECO:0000256" key="3">
    <source>
        <dbReference type="ARBA" id="ARBA00022448"/>
    </source>
</evidence>
<dbReference type="FunFam" id="2.170.130.10:FF:000010">
    <property type="entry name" value="Ferripyoverdine receptor"/>
    <property type="match status" value="1"/>
</dbReference>
<evidence type="ECO:0000256" key="8">
    <source>
        <dbReference type="ARBA" id="ARBA00023004"/>
    </source>
</evidence>
<organism evidence="19 20">
    <name type="scientific">Shewanella baltica (strain OS195)</name>
    <dbReference type="NCBI Taxonomy" id="399599"/>
    <lineage>
        <taxon>Bacteria</taxon>
        <taxon>Pseudomonadati</taxon>
        <taxon>Pseudomonadota</taxon>
        <taxon>Gammaproteobacteria</taxon>
        <taxon>Alteromonadales</taxon>
        <taxon>Shewanellaceae</taxon>
        <taxon>Shewanella</taxon>
    </lineage>
</organism>
<comment type="similarity">
    <text evidence="2 14 15">Belongs to the TonB-dependent receptor family.</text>
</comment>
<evidence type="ECO:0000256" key="16">
    <source>
        <dbReference type="SAM" id="SignalP"/>
    </source>
</evidence>